<dbReference type="CDD" id="cd18809">
    <property type="entry name" value="SF1_C_RecD"/>
    <property type="match status" value="1"/>
</dbReference>
<evidence type="ECO:0000313" key="3">
    <source>
        <dbReference type="EMBL" id="SAL79647.1"/>
    </source>
</evidence>
<protein>
    <submittedName>
        <fullName evidence="3">ATPase AAA</fullName>
    </submittedName>
</protein>
<dbReference type="NCBIfam" id="TIGR02686">
    <property type="entry name" value="relax_trwC"/>
    <property type="match status" value="1"/>
</dbReference>
<dbReference type="AlphaFoldDB" id="A0A158KEW1"/>
<gene>
    <name evidence="3" type="ORF">AWB66_06090</name>
</gene>
<feature type="region of interest" description="Disordered" evidence="1">
    <location>
        <begin position="301"/>
        <end position="331"/>
    </location>
</feature>
<organism evidence="3 4">
    <name type="scientific">Caballeronia telluris</name>
    <dbReference type="NCBI Taxonomy" id="326475"/>
    <lineage>
        <taxon>Bacteria</taxon>
        <taxon>Pseudomonadati</taxon>
        <taxon>Pseudomonadota</taxon>
        <taxon>Betaproteobacteria</taxon>
        <taxon>Burkholderiales</taxon>
        <taxon>Burkholderiaceae</taxon>
        <taxon>Caballeronia</taxon>
    </lineage>
</organism>
<feature type="compositionally biased region" description="Basic and acidic residues" evidence="1">
    <location>
        <begin position="304"/>
        <end position="326"/>
    </location>
</feature>
<accession>A0A158KEW1</accession>
<dbReference type="RefSeq" id="WP_087633775.1">
    <property type="nucleotide sequence ID" value="NZ_FCNZ02000054.1"/>
</dbReference>
<feature type="domain" description="TrwC relaxase" evidence="2">
    <location>
        <begin position="13"/>
        <end position="287"/>
    </location>
</feature>
<dbReference type="InterPro" id="IPR014862">
    <property type="entry name" value="TrwC"/>
</dbReference>
<dbReference type="Pfam" id="PF13604">
    <property type="entry name" value="AAA_30"/>
    <property type="match status" value="1"/>
</dbReference>
<evidence type="ECO:0000259" key="2">
    <source>
        <dbReference type="Pfam" id="PF08751"/>
    </source>
</evidence>
<dbReference type="SUPFAM" id="SSF55464">
    <property type="entry name" value="Origin of replication-binding domain, RBD-like"/>
    <property type="match status" value="1"/>
</dbReference>
<dbReference type="Proteomes" id="UP000054717">
    <property type="component" value="Unassembled WGS sequence"/>
</dbReference>
<evidence type="ECO:0000256" key="1">
    <source>
        <dbReference type="SAM" id="MobiDB-lite"/>
    </source>
</evidence>
<name>A0A158KEW1_9BURK</name>
<comment type="caution">
    <text evidence="3">The sequence shown here is derived from an EMBL/GenBank/DDBJ whole genome shotgun (WGS) entry which is preliminary data.</text>
</comment>
<dbReference type="Pfam" id="PF08751">
    <property type="entry name" value="TrwC"/>
    <property type="match status" value="1"/>
</dbReference>
<evidence type="ECO:0000313" key="4">
    <source>
        <dbReference type="Proteomes" id="UP000054717"/>
    </source>
</evidence>
<feature type="region of interest" description="Disordered" evidence="1">
    <location>
        <begin position="961"/>
        <end position="992"/>
    </location>
</feature>
<keyword evidence="4" id="KW-1185">Reference proteome</keyword>
<dbReference type="NCBIfam" id="NF041492">
    <property type="entry name" value="MobF"/>
    <property type="match status" value="1"/>
</dbReference>
<dbReference type="InterPro" id="IPR014059">
    <property type="entry name" value="TraI/TrwC_relax"/>
</dbReference>
<dbReference type="Gene3D" id="2.30.30.940">
    <property type="match status" value="1"/>
</dbReference>
<dbReference type="InterPro" id="IPR027417">
    <property type="entry name" value="P-loop_NTPase"/>
</dbReference>
<dbReference type="Gene3D" id="3.40.50.300">
    <property type="entry name" value="P-loop containing nucleotide triphosphate hydrolases"/>
    <property type="match status" value="2"/>
</dbReference>
<reference evidence="3" key="1">
    <citation type="submission" date="2016-01" db="EMBL/GenBank/DDBJ databases">
        <authorList>
            <person name="Peeters Charlotte."/>
        </authorList>
    </citation>
    <scope>NUCLEOTIDE SEQUENCE</scope>
    <source>
        <strain evidence="3">LMG 22936</strain>
    </source>
</reference>
<dbReference type="STRING" id="326475.AWB66_06090"/>
<sequence>MLNITTIKRQNVGKVVNYYADSADDYYAKDGSAMQWHGQGAEVLGLSGTVEQRRFAELLDGRIDQQTHLRRTKPSEARKERLGYDLTFSAPKGVSLQALVHGDEKIIAAHDKAVAAAVREAEMLAAARYTAKGKTSVERTNKLVVATFRHETSREVDPDLHTHAFVLNMTQRHNGEWRALVNDGIVHSLSHLGNVYKAELAKELERQGFLLRYDRNGTFDLAHFTDHQIHEFSGRRNQIDAQLAAWGLDRETATPSQRDRAAMQTRERKTAIDRDNVRAAWQARAKELGIDFHSREWAGVGKDGVGKDGAEKDGLGKDDVSADGRNRSRTRAPQIEKPLEYHADQTVRFAIRSLTERQAIVTGEALLAVALKHGYGRLSASDIRAAIDRAKDGGHLIKEDTLYRSMNPARRDGKDAKAALGGPALTREQWIAELMTGNRTREQAKAMVDSGIAKGRLQDTGTRYTTHIAQRRERDILALERAGRLRIEARLTAQQIDAYLATRTRTDERPGLNVEQARAVARIADTTNQFMAVPGFAGVGKSYMMKSAKELLEEHGYHVSALAPYGSQKKALEESGIETRTLQSFLKAKNKKLDGNTVVFIDEAGVIPARQMLETMKVIEATGARAVFLGDTAQTKAIEAGKPFEQLLAAGMQSTEIRTIQRQKHPELLKAVELAAVGKAAASLAHITRVREVKDSNQRYSAIVQAYAGLAPAERTETLVITGTNHSRKEINDGIQRALGLKGTGIEYTLLDRLDTTRAERRHSKYYEKGAIIIPERDYRSGLKRGEQYTVLDTGPGNRLTVRGADGAVLTVSPAQTTQLSVYKPERTELAVGDQIKITRNDKDRDLANGDRFTVKEIREKEIIVEGGGRRITLDADQAMYASLAYASTVHSAQGLTCDKALINLETRSLTTAKDVYYVAVSRARYEAEIFTDDGKRLPAAVSREADKTAALEISQLQRHVEKEHGKNGQALDGPKAPKQKEQGGPDMAMGV</sequence>
<proteinExistence type="predicted"/>
<dbReference type="SUPFAM" id="SSF52540">
    <property type="entry name" value="P-loop containing nucleoside triphosphate hydrolases"/>
    <property type="match status" value="2"/>
</dbReference>
<dbReference type="EMBL" id="FCNZ02000054">
    <property type="protein sequence ID" value="SAL79647.1"/>
    <property type="molecule type" value="Genomic_DNA"/>
</dbReference>